<comment type="caution">
    <text evidence="2">The sequence shown here is derived from an EMBL/GenBank/DDBJ whole genome shotgun (WGS) entry which is preliminary data.</text>
</comment>
<gene>
    <name evidence="2" type="ORF">ABMA28_011693</name>
</gene>
<dbReference type="Proteomes" id="UP001549921">
    <property type="component" value="Unassembled WGS sequence"/>
</dbReference>
<dbReference type="EMBL" id="JBEDNZ010000003">
    <property type="protein sequence ID" value="KAL0849735.1"/>
    <property type="molecule type" value="Genomic_DNA"/>
</dbReference>
<protein>
    <recommendedName>
        <fullName evidence="4">Gag-like protein</fullName>
    </recommendedName>
</protein>
<organism evidence="2 3">
    <name type="scientific">Loxostege sticticalis</name>
    <name type="common">Beet webworm moth</name>
    <dbReference type="NCBI Taxonomy" id="481309"/>
    <lineage>
        <taxon>Eukaryota</taxon>
        <taxon>Metazoa</taxon>
        <taxon>Ecdysozoa</taxon>
        <taxon>Arthropoda</taxon>
        <taxon>Hexapoda</taxon>
        <taxon>Insecta</taxon>
        <taxon>Pterygota</taxon>
        <taxon>Neoptera</taxon>
        <taxon>Endopterygota</taxon>
        <taxon>Lepidoptera</taxon>
        <taxon>Glossata</taxon>
        <taxon>Ditrysia</taxon>
        <taxon>Pyraloidea</taxon>
        <taxon>Crambidae</taxon>
        <taxon>Pyraustinae</taxon>
        <taxon>Loxostege</taxon>
    </lineage>
</organism>
<reference evidence="2 3" key="1">
    <citation type="submission" date="2024-06" db="EMBL/GenBank/DDBJ databases">
        <title>A chromosome-level genome assembly of beet webworm, Loxostege sticticalis.</title>
        <authorList>
            <person name="Zhang Y."/>
        </authorList>
    </citation>
    <scope>NUCLEOTIDE SEQUENCE [LARGE SCALE GENOMIC DNA]</scope>
    <source>
        <strain evidence="2">AQ028</strain>
        <tissue evidence="2">Male pupae</tissue>
    </source>
</reference>
<feature type="region of interest" description="Disordered" evidence="1">
    <location>
        <begin position="375"/>
        <end position="438"/>
    </location>
</feature>
<accession>A0ABD0TK58</accession>
<evidence type="ECO:0000313" key="3">
    <source>
        <dbReference type="Proteomes" id="UP001549921"/>
    </source>
</evidence>
<evidence type="ECO:0000256" key="1">
    <source>
        <dbReference type="SAM" id="MobiDB-lite"/>
    </source>
</evidence>
<feature type="region of interest" description="Disordered" evidence="1">
    <location>
        <begin position="34"/>
        <end position="73"/>
    </location>
</feature>
<feature type="compositionally biased region" description="Polar residues" evidence="1">
    <location>
        <begin position="383"/>
        <end position="404"/>
    </location>
</feature>
<proteinExistence type="predicted"/>
<sequence>MSSEDYKAEQTEVKDMSEYEEVCEYMRQEVAEVEVHEHEKTPQNTKDAEQCIQSGKKEDSMTRGKRNREDDDDDEWLKVEKKVKKIKVEITISNKEKLPKQFAIAKLLTSLGFNDICRIKYINPYKLKLEVPSNEYAEKITNCDEFKNRGWRVQRASDVNVSYGILRDVDLDLSDEQALNAITCPNDVTISSLKRLNRRNEVGKWVPSEVARVTFNCSYLPAYIFIGNLRTKVEPYVFPVTQCSNCWKFGHTRLRCTSKKIVCPKCTGYHDNCEVKIFQCANCHGDHMALDRSCPAYLREKRLRELMAEFNCSYSCACNMYVRPDSRKEIRPICDPKPSLNNELPLFDSINSFARLQSDNMNEFNYTQILPEFPQLFTPKRPPSNTKTRNKQSLASEKTYSSAAKSDREGRSASRASPAASECIPDRPTDHNEHNVNKPRGVCFSELMTRIKDIIFVRNMNWHEKIKNVVKIFIEWLVLVVVDNMSDWPILNNVFETIIKLVNG</sequence>
<evidence type="ECO:0000313" key="2">
    <source>
        <dbReference type="EMBL" id="KAL0849735.1"/>
    </source>
</evidence>
<feature type="compositionally biased region" description="Basic and acidic residues" evidence="1">
    <location>
        <begin position="34"/>
        <end position="62"/>
    </location>
</feature>
<name>A0ABD0TK58_LOXSC</name>
<dbReference type="AlphaFoldDB" id="A0ABD0TK58"/>
<evidence type="ECO:0008006" key="4">
    <source>
        <dbReference type="Google" id="ProtNLM"/>
    </source>
</evidence>
<feature type="compositionally biased region" description="Basic and acidic residues" evidence="1">
    <location>
        <begin position="424"/>
        <end position="436"/>
    </location>
</feature>